<proteinExistence type="predicted"/>
<organism evidence="1 2">
    <name type="scientific">Paenibacillus darwinianus</name>
    <dbReference type="NCBI Taxonomy" id="1380763"/>
    <lineage>
        <taxon>Bacteria</taxon>
        <taxon>Bacillati</taxon>
        <taxon>Bacillota</taxon>
        <taxon>Bacilli</taxon>
        <taxon>Bacillales</taxon>
        <taxon>Paenibacillaceae</taxon>
        <taxon>Paenibacillus</taxon>
    </lineage>
</organism>
<protein>
    <submittedName>
        <fullName evidence="1">Uncharacterized protein</fullName>
    </submittedName>
</protein>
<gene>
    <name evidence="1" type="ORF">BG53_00905</name>
</gene>
<name>A0A9W5W7S8_9BACL</name>
<evidence type="ECO:0000313" key="1">
    <source>
        <dbReference type="EMBL" id="EXX89014.1"/>
    </source>
</evidence>
<sequence length="89" mass="10513">MKKVLVCFVDNIENDDNLEHLLTTYEHNDFDVYVLNGICENGTQPHHLTSILESVCGERLETDRLYFLSNLEKFLWLVHGIYHQTFEQI</sequence>
<dbReference type="EMBL" id="JFHU01000111">
    <property type="protein sequence ID" value="EXX89014.1"/>
    <property type="molecule type" value="Genomic_DNA"/>
</dbReference>
<dbReference type="Proteomes" id="UP000053750">
    <property type="component" value="Unassembled WGS sequence"/>
</dbReference>
<dbReference type="AlphaFoldDB" id="A0A9W5W7S8"/>
<comment type="caution">
    <text evidence="1">The sequence shown here is derived from an EMBL/GenBank/DDBJ whole genome shotgun (WGS) entry which is preliminary data.</text>
</comment>
<evidence type="ECO:0000313" key="2">
    <source>
        <dbReference type="Proteomes" id="UP000053750"/>
    </source>
</evidence>
<reference evidence="1 2" key="1">
    <citation type="submission" date="2014-02" db="EMBL/GenBank/DDBJ databases">
        <title>Genome sequence of Paenibacillus darwinianus reveals adaptive mechanisms for survival in Antarctic soils.</title>
        <authorList>
            <person name="Dsouza M."/>
            <person name="Taylor M.W."/>
            <person name="Turner S.J."/>
            <person name="Aislabie J."/>
        </authorList>
    </citation>
    <scope>NUCLEOTIDE SEQUENCE [LARGE SCALE GENOMIC DNA]</scope>
    <source>
        <strain evidence="1 2">CE1</strain>
    </source>
</reference>
<accession>A0A9W5W7S8</accession>
<keyword evidence="2" id="KW-1185">Reference proteome</keyword>
<dbReference type="RefSeq" id="WP_036582052.1">
    <property type="nucleotide sequence ID" value="NZ_KK082132.1"/>
</dbReference>